<proteinExistence type="predicted"/>
<gene>
    <name evidence="1" type="ORF">T310_4805</name>
</gene>
<keyword evidence="2" id="KW-1185">Reference proteome</keyword>
<dbReference type="Proteomes" id="UP000053958">
    <property type="component" value="Unassembled WGS sequence"/>
</dbReference>
<dbReference type="AlphaFoldDB" id="A0A0F4YSA4"/>
<name>A0A0F4YSA4_RASE3</name>
<comment type="caution">
    <text evidence="1">The sequence shown here is derived from an EMBL/GenBank/DDBJ whole genome shotgun (WGS) entry which is preliminary data.</text>
</comment>
<accession>A0A0F4YSA4</accession>
<dbReference type="RefSeq" id="XP_013327764.1">
    <property type="nucleotide sequence ID" value="XM_013472310.1"/>
</dbReference>
<dbReference type="EMBL" id="LASV01000199">
    <property type="protein sequence ID" value="KKA21152.1"/>
    <property type="molecule type" value="Genomic_DNA"/>
</dbReference>
<evidence type="ECO:0000313" key="1">
    <source>
        <dbReference type="EMBL" id="KKA21152.1"/>
    </source>
</evidence>
<sequence length="233" mass="26658">MSLSIESLKFTASFPYLKAASSTGHPPFDTVHCHQAKERFTQSFLNCNTSAASCSTAKIPRPIVYNCDCVVGENDCILPPRHLVELHGGPWLVSGYRSLYPFKCMNCEWKDIEHNYIEKLKADIGTMVKTRVNMHPEETAWLNMNLEEGSEVEISSITREDTEKLFILHFKICSPSGTEKEGKLKVSTRKLNAMQSDREWEGEIEIMTFVWMLKIDADETIRSFEARWNEVNV</sequence>
<protein>
    <submittedName>
        <fullName evidence="1">Uncharacterized protein</fullName>
    </submittedName>
</protein>
<reference evidence="1 2" key="1">
    <citation type="submission" date="2015-04" db="EMBL/GenBank/DDBJ databases">
        <authorList>
            <person name="Heijne W.H."/>
            <person name="Fedorova N.D."/>
            <person name="Nierman W.C."/>
            <person name="Vollebregt A.W."/>
            <person name="Zhao Z."/>
            <person name="Wu L."/>
            <person name="Kumar M."/>
            <person name="Stam H."/>
            <person name="van den Berg M.A."/>
            <person name="Pel H.J."/>
        </authorList>
    </citation>
    <scope>NUCLEOTIDE SEQUENCE [LARGE SCALE GENOMIC DNA]</scope>
    <source>
        <strain evidence="1 2">CBS 393.64</strain>
    </source>
</reference>
<dbReference type="GeneID" id="25317152"/>
<evidence type="ECO:0000313" key="2">
    <source>
        <dbReference type="Proteomes" id="UP000053958"/>
    </source>
</evidence>
<organism evidence="1 2">
    <name type="scientific">Rasamsonia emersonii (strain ATCC 16479 / CBS 393.64 / IMI 116815)</name>
    <dbReference type="NCBI Taxonomy" id="1408163"/>
    <lineage>
        <taxon>Eukaryota</taxon>
        <taxon>Fungi</taxon>
        <taxon>Dikarya</taxon>
        <taxon>Ascomycota</taxon>
        <taxon>Pezizomycotina</taxon>
        <taxon>Eurotiomycetes</taxon>
        <taxon>Eurotiomycetidae</taxon>
        <taxon>Eurotiales</taxon>
        <taxon>Trichocomaceae</taxon>
        <taxon>Rasamsonia</taxon>
    </lineage>
</organism>